<evidence type="ECO:0000313" key="3">
    <source>
        <dbReference type="EMBL" id="RUO20849.1"/>
    </source>
</evidence>
<comment type="caution">
    <text evidence="3">The sequence shown here is derived from an EMBL/GenBank/DDBJ whole genome shotgun (WGS) entry which is preliminary data.</text>
</comment>
<dbReference type="Proteomes" id="UP000288395">
    <property type="component" value="Unassembled WGS sequence"/>
</dbReference>
<evidence type="ECO:0008006" key="5">
    <source>
        <dbReference type="Google" id="ProtNLM"/>
    </source>
</evidence>
<dbReference type="OrthoDB" id="6286134at2"/>
<dbReference type="RefSeq" id="WP_126767068.1">
    <property type="nucleotide sequence ID" value="NZ_PIPJ01000004.1"/>
</dbReference>
<sequence length="499" mass="55111">MSNIDDSISEIKAARRKLITKVAKVALVSLLIIAFAALLYFLILTFSSSFNRDSAVVDNAVELSEGIEHSSAEANENGENQALTANPAINPAERAAIQQQLSETRQRLQQARQNQALEAWRPEQLTRLDNALESAYTLYTAADYSATRNALLNIDTQLQQLNTDFETAYTSVYQQALAAFSAGEISRARLLDREALRINPRFTPALNLQPRLDVYEEVQALWLQSNAARAENNLERESELLTALLALDSAHAQGYERAQVVQFELIERAFLEALNTAVLALDNGDLDAATAALSEAVEAGGERVEVADLRARIASERAERELAQIEQQLALFQELDEWPTVAMVASNALQKYPAHTASDQALTQATAITQSQAQLQRYIERPQRLSDLAVLRNAEEAIANAVRYQSLSAKLAAAVTELNEQIEVANEPVPIILSSDNRTFVRVLGEGNVGIHSEYTFSLKPGTYQFEGRREGYRSKIITVVVEQAAAPIRVTLICDERV</sequence>
<protein>
    <recommendedName>
        <fullName evidence="5">PEGA domain-containing protein</fullName>
    </recommendedName>
</protein>
<reference evidence="4" key="1">
    <citation type="journal article" date="2018" name="Front. Microbiol.">
        <title>Genome-Based Analysis Reveals the Taxonomy and Diversity of the Family Idiomarinaceae.</title>
        <authorList>
            <person name="Liu Y."/>
            <person name="Lai Q."/>
            <person name="Shao Z."/>
        </authorList>
    </citation>
    <scope>NUCLEOTIDE SEQUENCE [LARGE SCALE GENOMIC DNA]</scope>
    <source>
        <strain evidence="4">GBPy7</strain>
    </source>
</reference>
<name>A0A432VW70_9GAMM</name>
<evidence type="ECO:0000313" key="4">
    <source>
        <dbReference type="Proteomes" id="UP000288395"/>
    </source>
</evidence>
<dbReference type="AlphaFoldDB" id="A0A432VW70"/>
<keyword evidence="2" id="KW-0812">Transmembrane</keyword>
<keyword evidence="1" id="KW-0175">Coiled coil</keyword>
<feature type="transmembrane region" description="Helical" evidence="2">
    <location>
        <begin position="25"/>
        <end position="46"/>
    </location>
</feature>
<accession>A0A432VW70</accession>
<keyword evidence="2" id="KW-0472">Membrane</keyword>
<keyword evidence="2" id="KW-1133">Transmembrane helix</keyword>
<feature type="coiled-coil region" evidence="1">
    <location>
        <begin position="306"/>
        <end position="335"/>
    </location>
</feature>
<gene>
    <name evidence="3" type="ORF">CWE08_07035</name>
</gene>
<evidence type="ECO:0000256" key="1">
    <source>
        <dbReference type="SAM" id="Coils"/>
    </source>
</evidence>
<organism evidence="3 4">
    <name type="scientific">Aliidiomarina iranensis</name>
    <dbReference type="NCBI Taxonomy" id="1434071"/>
    <lineage>
        <taxon>Bacteria</taxon>
        <taxon>Pseudomonadati</taxon>
        <taxon>Pseudomonadota</taxon>
        <taxon>Gammaproteobacteria</taxon>
        <taxon>Alteromonadales</taxon>
        <taxon>Idiomarinaceae</taxon>
        <taxon>Aliidiomarina</taxon>
    </lineage>
</organism>
<keyword evidence="4" id="KW-1185">Reference proteome</keyword>
<evidence type="ECO:0000256" key="2">
    <source>
        <dbReference type="SAM" id="Phobius"/>
    </source>
</evidence>
<dbReference type="EMBL" id="PIPJ01000004">
    <property type="protein sequence ID" value="RUO20849.1"/>
    <property type="molecule type" value="Genomic_DNA"/>
</dbReference>
<proteinExistence type="predicted"/>